<dbReference type="InterPro" id="IPR028098">
    <property type="entry name" value="Glyco_trans_4-like_N"/>
</dbReference>
<protein>
    <submittedName>
        <fullName evidence="4">Glycosyltransferase</fullName>
    </submittedName>
</protein>
<dbReference type="Pfam" id="PF13692">
    <property type="entry name" value="Glyco_trans_1_4"/>
    <property type="match status" value="1"/>
</dbReference>
<evidence type="ECO:0000259" key="3">
    <source>
        <dbReference type="Pfam" id="PF13579"/>
    </source>
</evidence>
<dbReference type="PANTHER" id="PTHR12526">
    <property type="entry name" value="GLYCOSYLTRANSFERASE"/>
    <property type="match status" value="1"/>
</dbReference>
<reference evidence="4" key="1">
    <citation type="submission" date="2013-08" db="EMBL/GenBank/DDBJ databases">
        <authorList>
            <person name="Mendez C."/>
            <person name="Richter M."/>
            <person name="Ferrer M."/>
            <person name="Sanchez J."/>
        </authorList>
    </citation>
    <scope>NUCLEOTIDE SEQUENCE</scope>
</reference>
<accession>T0Z144</accession>
<comment type="caution">
    <text evidence="4">The sequence shown here is derived from an EMBL/GenBank/DDBJ whole genome shotgun (WGS) entry which is preliminary data.</text>
</comment>
<dbReference type="GO" id="GO:0016757">
    <property type="term" value="F:glycosyltransferase activity"/>
    <property type="evidence" value="ECO:0007669"/>
    <property type="project" value="UniProtKB-KW"/>
</dbReference>
<reference evidence="4" key="2">
    <citation type="journal article" date="2014" name="ISME J.">
        <title>Microbial stratification in low pH oxic and suboxic macroscopic growths along an acid mine drainage.</title>
        <authorList>
            <person name="Mendez-Garcia C."/>
            <person name="Mesa V."/>
            <person name="Sprenger R.R."/>
            <person name="Richter M."/>
            <person name="Diez M.S."/>
            <person name="Solano J."/>
            <person name="Bargiela R."/>
            <person name="Golyshina O.V."/>
            <person name="Manteca A."/>
            <person name="Ramos J.L."/>
            <person name="Gallego J.R."/>
            <person name="Llorente I."/>
            <person name="Martins Dos Santos V.A."/>
            <person name="Jensen O.N."/>
            <person name="Pelaez A.I."/>
            <person name="Sanchez J."/>
            <person name="Ferrer M."/>
        </authorList>
    </citation>
    <scope>NUCLEOTIDE SEQUENCE</scope>
</reference>
<evidence type="ECO:0000256" key="1">
    <source>
        <dbReference type="ARBA" id="ARBA00022676"/>
    </source>
</evidence>
<dbReference type="EMBL" id="AUZY01010361">
    <property type="protein sequence ID" value="EQD39003.1"/>
    <property type="molecule type" value="Genomic_DNA"/>
</dbReference>
<dbReference type="Pfam" id="PF13579">
    <property type="entry name" value="Glyco_trans_4_4"/>
    <property type="match status" value="1"/>
</dbReference>
<evidence type="ECO:0000313" key="4">
    <source>
        <dbReference type="EMBL" id="EQD39003.1"/>
    </source>
</evidence>
<gene>
    <name evidence="4" type="ORF">B1B_15570</name>
</gene>
<keyword evidence="2 4" id="KW-0808">Transferase</keyword>
<dbReference type="CDD" id="cd03801">
    <property type="entry name" value="GT4_PimA-like"/>
    <property type="match status" value="1"/>
</dbReference>
<dbReference type="SUPFAM" id="SSF53756">
    <property type="entry name" value="UDP-Glycosyltransferase/glycogen phosphorylase"/>
    <property type="match status" value="1"/>
</dbReference>
<sequence>MKLAQLSTRYPPGLGGVERHVAEISAELGARGHTLRVLTSDLYREYPWERLPASVPRKERTAFGTIERLPVWSLPGGLHYPFFRGLMRALEADPVDVVHAHTYGTHQVAVAHRYHRRTGTPYVLTAHFHPITSIEGGWFRHRLRGFYDRRLAAPIVANAARLIVQSQEEERLLRALSIPLPPVRIVPPGYTPFPAPADGTQFRARYGISGPYMLFVGRLASNKGLGTLLEAFVPLARHEPTASLVLIGPDGGMQAVLQARVRQLGIAGQVRLLGWVSDEALLAAAFREARFFVLPSEYEAFGLVLLEAMGQGTAVIATRVGGIPEFVEDGRAGLLVPPGDTGRLREAIERLWADPAGTEALGAYGRDRIVPQYRWGLVVDRLEAIYTEARNV</sequence>
<dbReference type="AlphaFoldDB" id="T0Z144"/>
<name>T0Z144_9ZZZZ</name>
<dbReference type="PANTHER" id="PTHR12526:SF510">
    <property type="entry name" value="D-INOSITOL 3-PHOSPHATE GLYCOSYLTRANSFERASE"/>
    <property type="match status" value="1"/>
</dbReference>
<organism evidence="4">
    <name type="scientific">mine drainage metagenome</name>
    <dbReference type="NCBI Taxonomy" id="410659"/>
    <lineage>
        <taxon>unclassified sequences</taxon>
        <taxon>metagenomes</taxon>
        <taxon>ecological metagenomes</taxon>
    </lineage>
</organism>
<keyword evidence="1" id="KW-0328">Glycosyltransferase</keyword>
<evidence type="ECO:0000256" key="2">
    <source>
        <dbReference type="ARBA" id="ARBA00022679"/>
    </source>
</evidence>
<proteinExistence type="predicted"/>
<dbReference type="Gene3D" id="3.40.50.2000">
    <property type="entry name" value="Glycogen Phosphorylase B"/>
    <property type="match status" value="2"/>
</dbReference>
<feature type="domain" description="Glycosyltransferase subfamily 4-like N-terminal" evidence="3">
    <location>
        <begin position="15"/>
        <end position="189"/>
    </location>
</feature>